<proteinExistence type="predicted"/>
<dbReference type="eggNOG" id="KOG1178">
    <property type="taxonomic scope" value="Eukaryota"/>
</dbReference>
<dbReference type="SMART" id="SM00823">
    <property type="entry name" value="PKS_PP"/>
    <property type="match status" value="3"/>
</dbReference>
<keyword evidence="1" id="KW-0596">Phosphopantetheine</keyword>
<dbReference type="InterPro" id="IPR010071">
    <property type="entry name" value="AA_adenyl_dom"/>
</dbReference>
<feature type="domain" description="Carrier" evidence="4">
    <location>
        <begin position="2698"/>
        <end position="2774"/>
    </location>
</feature>
<dbReference type="InterPro" id="IPR020845">
    <property type="entry name" value="AMP-binding_CS"/>
</dbReference>
<evidence type="ECO:0000256" key="2">
    <source>
        <dbReference type="ARBA" id="ARBA00022553"/>
    </source>
</evidence>
<dbReference type="Gene3D" id="1.10.1200.10">
    <property type="entry name" value="ACP-like"/>
    <property type="match status" value="3"/>
</dbReference>
<dbReference type="Proteomes" id="UP000007129">
    <property type="component" value="Unassembled WGS sequence"/>
</dbReference>
<dbReference type="FunFam" id="3.40.50.980:FF:000001">
    <property type="entry name" value="Non-ribosomal peptide synthetase"/>
    <property type="match status" value="2"/>
</dbReference>
<dbReference type="InParanoid" id="K2SSN8"/>
<dbReference type="Gene3D" id="3.30.559.30">
    <property type="entry name" value="Nonribosomal peptide synthetase, condensation domain"/>
    <property type="match status" value="2"/>
</dbReference>
<dbReference type="FunFam" id="1.10.1200.10:FF:000005">
    <property type="entry name" value="Nonribosomal peptide synthetase 1"/>
    <property type="match status" value="3"/>
</dbReference>
<reference evidence="5 6" key="1">
    <citation type="journal article" date="2012" name="BMC Genomics">
        <title>Tools to kill: Genome of one of the most destructive plant pathogenic fungi Macrophomina phaseolina.</title>
        <authorList>
            <person name="Islam M.S."/>
            <person name="Haque M.S."/>
            <person name="Islam M.M."/>
            <person name="Emdad E.M."/>
            <person name="Halim A."/>
            <person name="Hossen Q.M.M."/>
            <person name="Hossain M.Z."/>
            <person name="Ahmed B."/>
            <person name="Rahim S."/>
            <person name="Rahman M.S."/>
            <person name="Alam M.M."/>
            <person name="Hou S."/>
            <person name="Wan X."/>
            <person name="Saito J.A."/>
            <person name="Alam M."/>
        </authorList>
    </citation>
    <scope>NUCLEOTIDE SEQUENCE [LARGE SCALE GENOMIC DNA]</scope>
    <source>
        <strain evidence="5 6">MS6</strain>
    </source>
</reference>
<sequence>MQGRPVLNGLALEEPDFEKIWKRNKDVPKPCNTLLHGLFEERVAEMPNAPATCGWDGNFTYGELDKASTALANRLVKAGVAKETMIPICFEKSIWAVVALLGILKAGCAFVPLDPSQPRLRHDRIVAQCSAKVIVTSASCSNLLRDAVRLVTVDRSLLEDKSPTYLPRRISPESPAYVLFTSGSTGEPKGAIMEHRAICTSLKHRAGPEGYTSQSRMLHFASYAFDAIIEEVFMTLSVGGCVCVPSENERLSNLSQSIISLEVNTLGLTPTAARLLDPKDVPDVKTVILWGEAVSEYDITRWGPSCKVTIAYGPTECAVICVHHTVDFQNLPSYGIIGEPITSVCWVVDPDDYNKLLPIGAIGELLIEGYTLARGYLNDPQKTAESFIDDPEWLVQKHGRPGRLYRTGDLVKYSHDGSLSYVARKDTQVKIHGQRVELSEVESCVAHHMNGAGHVVANVVTLSDSNTVLAAFIQTSSPNTIVLSKGNEEMCSLELLLDTADLVGKLSQSLPKYMVPSVFFAVRDLPKTISGKTNRRLLCQSASALTLSSLNQASDSTIKAGPINSKEHTLRQIWAKVLRLDPSKVGMNDSFFRLGGDSIAATKVSNQARKQGIEITVADIIRHPKLGDGAAIAVERHRAQEPQIDSFSLLDGSIDIPQLCSAVAHEYNIDISAIEDILPCTPLQEGLLSLTDRDSGDYMFQFTLYVSDRVDVDRLREAWEAVRELLPILRTRIVSTKENRTYQVVLRDVVRWATSDNLQDYLRRDQAEPMRLGDPLTRYTIVRSVSGKAFLVWTIHHSLYDGWSVQRMLAMVERAYQGLIGLSQPRDFRVFIKYLKGQNNDEARKFWQCYLENCQAPQFPLVHLKKDGTKKNGSGKRDLFEDQRPVKFDEGMNYLPTTFVRAALSVLIGQLNASDEVIFGATIFGRHYPIDDMEDIVGPTIATVPIRANLGQAHTTTISDFLDSLQEQATAMIPYEQFGLQNIMQLSRDCQAACNFQTHLTVQPENYESLKTDTLGRWEKPQSLLTSLNTYPLMIECFLNSTGIRMQVSYDTDVLSAVEVERMVEQFYQALEQLLQADPRAKLRDIRIEPPSNLQQIWSWNATVPPATDGLLHVLSMHAVTEVPNAPAVRGWDRDFTYMELEKASANLASQLVNQGVTPGAAVLLCFEKSAWAIVAMLGILKAGAAFIPLDPSQPALRQQKIIRQSDGRTVITSTSCATHFKENKGVIVLTESILADEFNRGARPKRIQTEDPAYIMFTSGTTGEPKGVVVSHQAICTSIKLRAMAQGFRSHSRVLQFSSYTFDTMIDEIFMTLHVGGCVCVLSDNDRLNNLSSAIAALDVNTIGLTPSVAQLLDPHEVPGVDSVMLWGEPVLHHDVARWSHAARVMVGYGPTECCVLSAHHLHARFRDASFGSMIGKAAASVCWLVDPSDHNRLAPLGAIGELLVEGPALADGYLKDPEKTAMSFIKDPEWLLRGVDGKPGRHGRLYKTGDLVRYTRDGSLCYIGRKDTQIKIHGQRVELGEVEHFVAQFMPGNVKAVAEVVSLGDNAALAVVIQTPRDESTAALNGVKNAPLLEALPNKTDLEEKLSQHLPRYMVPSAFFVVNCIPRMASGKVNRKLIREMITEFDQRRHAAAQDVRIYPIDSMERRLHQIWADVLRLAPEAIDINSNFFRLGGNSIAAMKVSNRARKQGIAITVADMFRHPKLVDSATAAGTKSTAQEVQIPPFSLLDECQSSEFEKLRDEVAHAYNLDPSAIEDILPCTALQEGLLSLTNRDNGDYIVQFVLHVSDSIQMDKLRRAWEKVVGLLPILRTRIVSTKKSKLYQAVVQENISWSEANNLEDYLEHDKSQSMRLGDPLARYATAQNSADDKKYLIWTLHHSLYDGWSAQRMLAMVERAYQGVSLGQPQDFRIFIKYLKDNNNQEAEKFWKSHLAGCQAPKFPTAHLKKNSSRKRELFEAQRPIAFNQGRCHLPGTFIRAAMSILISRLTVSNEVIFGGTIFGRHYAIDGIEDIIGPTIASVPIRIKLEEGQTVSSFLDSLQAHATEMIPYEQFGIQNIARLSRDCQAACNFQTHLTIQPEEYQSVNTDSLGTWHRPSGLLTSLNTYPLMIECFLNSAGLRTQVNFDTTVISASEIKRTVDQFHHTLEQLMQADISIPVKDIQIEPPSNSQQIWAWNKTVPEQVNDLLHGLFERKAVETPDALAIHGWDGDFTYGQLDKASMQLASQLTAAGLACGTAVPMCVEKSIWAVVAMLGILKAGGVFVPIDSAQPGPRREKIIKETGGQIIVTSASCSGLFKSSDRRQLIIAGASSVADSLAAEFPLRNIPPGSPAYIMFTSGSTGEPKGVVVEHSAICTSIIHRAPAQGYGPNSRMLQFASYTFDAMIDEIFMTLFAGGCICMPSEEERASLSRAIVDLEANSLCLTPTVSRLIDPTEVPGIESVILWGEPVLSHDIAWWKHVPRIMVGYGPTECCVVCTHSRVDPQNLPLGSVIGKAAGSTTWIVDAHDHNQLAPIGAIGELMIEGHALARGYLNDAQKTSTSFIQDPDWLIRGAAGHTPGRHGRLYKTGDLVRYNDDGSLTYIGRKDNQVKINGQRVELGEVESYMVQCVPEADRVVADVVTFSDGNTALVAFIEMKRRDGTAKHLPARKKASLRPIRNPTGLTKRLFGNLPRHMVPSVSFAVEEIPETISGKVNRPKRSPTNIKEEKLQQIWADILRLEPSMIGMDDSFFRLGGNSIAAMKVSAAARQIGWSLPVSAIFRSLNIATLCAPLPELSVPGPL</sequence>
<dbReference type="FunFam" id="3.40.50.12780:FF:000014">
    <property type="entry name" value="Nonribosomal peptide synthetase 1"/>
    <property type="match status" value="3"/>
</dbReference>
<dbReference type="PROSITE" id="PS00455">
    <property type="entry name" value="AMP_BINDING"/>
    <property type="match status" value="3"/>
</dbReference>
<dbReference type="InterPro" id="IPR042099">
    <property type="entry name" value="ANL_N_sf"/>
</dbReference>
<dbReference type="GO" id="GO:0031177">
    <property type="term" value="F:phosphopantetheine binding"/>
    <property type="evidence" value="ECO:0007669"/>
    <property type="project" value="InterPro"/>
</dbReference>
<dbReference type="SUPFAM" id="SSF56801">
    <property type="entry name" value="Acetyl-CoA synthetase-like"/>
    <property type="match status" value="3"/>
</dbReference>
<evidence type="ECO:0000313" key="6">
    <source>
        <dbReference type="Proteomes" id="UP000007129"/>
    </source>
</evidence>
<dbReference type="Pfam" id="PF00501">
    <property type="entry name" value="AMP-binding"/>
    <property type="match status" value="3"/>
</dbReference>
<dbReference type="EMBL" id="AHHD01000117">
    <property type="protein sequence ID" value="EKG19750.1"/>
    <property type="molecule type" value="Genomic_DNA"/>
</dbReference>
<evidence type="ECO:0000313" key="5">
    <source>
        <dbReference type="EMBL" id="EKG19750.1"/>
    </source>
</evidence>
<dbReference type="PANTHER" id="PTHR45527">
    <property type="entry name" value="NONRIBOSOMAL PEPTIDE SYNTHETASE"/>
    <property type="match status" value="1"/>
</dbReference>
<evidence type="ECO:0000259" key="4">
    <source>
        <dbReference type="PROSITE" id="PS50075"/>
    </source>
</evidence>
<dbReference type="OrthoDB" id="416786at2759"/>
<accession>K2SSN8</accession>
<dbReference type="InterPro" id="IPR023213">
    <property type="entry name" value="CAT-like_dom_sf"/>
</dbReference>
<comment type="caution">
    <text evidence="5">The sequence shown here is derived from an EMBL/GenBank/DDBJ whole genome shotgun (WGS) entry which is preliminary data.</text>
</comment>
<dbReference type="GO" id="GO:0044550">
    <property type="term" value="P:secondary metabolite biosynthetic process"/>
    <property type="evidence" value="ECO:0007669"/>
    <property type="project" value="TreeGrafter"/>
</dbReference>
<dbReference type="HOGENOM" id="CLU_000022_60_4_1"/>
<keyword evidence="2" id="KW-0597">Phosphoprotein</keyword>
<organism evidence="5 6">
    <name type="scientific">Macrophomina phaseolina (strain MS6)</name>
    <name type="common">Charcoal rot fungus</name>
    <dbReference type="NCBI Taxonomy" id="1126212"/>
    <lineage>
        <taxon>Eukaryota</taxon>
        <taxon>Fungi</taxon>
        <taxon>Dikarya</taxon>
        <taxon>Ascomycota</taxon>
        <taxon>Pezizomycotina</taxon>
        <taxon>Dothideomycetes</taxon>
        <taxon>Dothideomycetes incertae sedis</taxon>
        <taxon>Botryosphaeriales</taxon>
        <taxon>Botryosphaeriaceae</taxon>
        <taxon>Macrophomina</taxon>
    </lineage>
</organism>
<evidence type="ECO:0000256" key="3">
    <source>
        <dbReference type="ARBA" id="ARBA00022598"/>
    </source>
</evidence>
<evidence type="ECO:0000256" key="1">
    <source>
        <dbReference type="ARBA" id="ARBA00022450"/>
    </source>
</evidence>
<dbReference type="InterPro" id="IPR045851">
    <property type="entry name" value="AMP-bd_C_sf"/>
</dbReference>
<dbReference type="NCBIfam" id="NF003417">
    <property type="entry name" value="PRK04813.1"/>
    <property type="match status" value="3"/>
</dbReference>
<dbReference type="STRING" id="1126212.K2SSN8"/>
<dbReference type="NCBIfam" id="TIGR01733">
    <property type="entry name" value="AA-adenyl-dom"/>
    <property type="match status" value="3"/>
</dbReference>
<dbReference type="SUPFAM" id="SSF47336">
    <property type="entry name" value="ACP-like"/>
    <property type="match status" value="3"/>
</dbReference>
<dbReference type="InterPro" id="IPR020806">
    <property type="entry name" value="PKS_PP-bd"/>
</dbReference>
<dbReference type="InterPro" id="IPR001242">
    <property type="entry name" value="Condensation_dom"/>
</dbReference>
<dbReference type="PROSITE" id="PS50075">
    <property type="entry name" value="CARRIER"/>
    <property type="match status" value="3"/>
</dbReference>
<dbReference type="CDD" id="cd05918">
    <property type="entry name" value="A_NRPS_SidN3_like"/>
    <property type="match status" value="3"/>
</dbReference>
<protein>
    <submittedName>
        <fullName evidence="5">AMP-dependent synthetase/ligase</fullName>
    </submittedName>
</protein>
<dbReference type="GO" id="GO:0043041">
    <property type="term" value="P:amino acid activation for nonribosomal peptide biosynthetic process"/>
    <property type="evidence" value="ECO:0007669"/>
    <property type="project" value="TreeGrafter"/>
</dbReference>
<gene>
    <name evidence="5" type="ORF">MPH_02955</name>
</gene>
<dbReference type="FunFam" id="3.30.300.30:FF:000015">
    <property type="entry name" value="Nonribosomal peptide synthase SidD"/>
    <property type="match status" value="3"/>
</dbReference>
<dbReference type="Gene3D" id="3.40.50.12780">
    <property type="entry name" value="N-terminal domain of ligase-like"/>
    <property type="match status" value="3"/>
</dbReference>
<feature type="domain" description="Carrier" evidence="4">
    <location>
        <begin position="1644"/>
        <end position="1717"/>
    </location>
</feature>
<dbReference type="SUPFAM" id="SSF52777">
    <property type="entry name" value="CoA-dependent acyltransferases"/>
    <property type="match status" value="4"/>
</dbReference>
<dbReference type="Pfam" id="PF00550">
    <property type="entry name" value="PP-binding"/>
    <property type="match status" value="3"/>
</dbReference>
<dbReference type="GO" id="GO:0005737">
    <property type="term" value="C:cytoplasm"/>
    <property type="evidence" value="ECO:0007669"/>
    <property type="project" value="TreeGrafter"/>
</dbReference>
<dbReference type="GO" id="GO:0016874">
    <property type="term" value="F:ligase activity"/>
    <property type="evidence" value="ECO:0007669"/>
    <property type="project" value="UniProtKB-KW"/>
</dbReference>
<dbReference type="InterPro" id="IPR000873">
    <property type="entry name" value="AMP-dep_synth/lig_dom"/>
</dbReference>
<dbReference type="CDD" id="cd19545">
    <property type="entry name" value="FUM14_C_NRPS-like"/>
    <property type="match status" value="2"/>
</dbReference>
<dbReference type="eggNOG" id="KOG1176">
    <property type="taxonomic scope" value="Eukaryota"/>
</dbReference>
<dbReference type="FunFam" id="3.30.559.30:FF:000003">
    <property type="entry name" value="Nonribosomal peptide synthase SidD"/>
    <property type="match status" value="2"/>
</dbReference>
<dbReference type="PANTHER" id="PTHR45527:SF1">
    <property type="entry name" value="FATTY ACID SYNTHASE"/>
    <property type="match status" value="1"/>
</dbReference>
<dbReference type="Gene3D" id="3.30.559.10">
    <property type="entry name" value="Chloramphenicol acetyltransferase-like domain"/>
    <property type="match status" value="2"/>
</dbReference>
<dbReference type="Pfam" id="PF00668">
    <property type="entry name" value="Condensation"/>
    <property type="match status" value="2"/>
</dbReference>
<dbReference type="InterPro" id="IPR036736">
    <property type="entry name" value="ACP-like_sf"/>
</dbReference>
<keyword evidence="3 5" id="KW-0436">Ligase</keyword>
<dbReference type="InterPro" id="IPR009081">
    <property type="entry name" value="PP-bd_ACP"/>
</dbReference>
<dbReference type="InterPro" id="IPR006162">
    <property type="entry name" value="Ppantetheine_attach_site"/>
</dbReference>
<dbReference type="Gene3D" id="3.30.300.30">
    <property type="match status" value="3"/>
</dbReference>
<dbReference type="VEuPathDB" id="FungiDB:MPH_02955"/>
<dbReference type="PROSITE" id="PS00012">
    <property type="entry name" value="PHOSPHOPANTETHEINE"/>
    <property type="match status" value="3"/>
</dbReference>
<name>K2SSN8_MACPH</name>
<feature type="domain" description="Carrier" evidence="4">
    <location>
        <begin position="561"/>
        <end position="637"/>
    </location>
</feature>